<accession>A0A3N4IU21</accession>
<dbReference type="InterPro" id="IPR011057">
    <property type="entry name" value="Mss4-like_sf"/>
</dbReference>
<keyword evidence="3" id="KW-0862">Zinc</keyword>
<evidence type="ECO:0000259" key="4">
    <source>
        <dbReference type="PROSITE" id="PS51891"/>
    </source>
</evidence>
<evidence type="ECO:0000256" key="1">
    <source>
        <dbReference type="ARBA" id="ARBA00005495"/>
    </source>
</evidence>
<dbReference type="PROSITE" id="PS51891">
    <property type="entry name" value="CENP_V_GFA"/>
    <property type="match status" value="1"/>
</dbReference>
<evidence type="ECO:0000256" key="3">
    <source>
        <dbReference type="ARBA" id="ARBA00022833"/>
    </source>
</evidence>
<dbReference type="AlphaFoldDB" id="A0A3N4IU21"/>
<dbReference type="EMBL" id="ML119655">
    <property type="protein sequence ID" value="RPA85094.1"/>
    <property type="molecule type" value="Genomic_DNA"/>
</dbReference>
<dbReference type="SUPFAM" id="SSF51316">
    <property type="entry name" value="Mss4-like"/>
    <property type="match status" value="1"/>
</dbReference>
<evidence type="ECO:0000313" key="5">
    <source>
        <dbReference type="EMBL" id="RPA85094.1"/>
    </source>
</evidence>
<dbReference type="GO" id="GO:0046872">
    <property type="term" value="F:metal ion binding"/>
    <property type="evidence" value="ECO:0007669"/>
    <property type="project" value="UniProtKB-KW"/>
</dbReference>
<protein>
    <recommendedName>
        <fullName evidence="4">CENP-V/GFA domain-containing protein</fullName>
    </recommendedName>
</protein>
<dbReference type="STRING" id="1160509.A0A3N4IU21"/>
<proteinExistence type="inferred from homology"/>
<feature type="domain" description="CENP-V/GFA" evidence="4">
    <location>
        <begin position="7"/>
        <end position="124"/>
    </location>
</feature>
<dbReference type="InterPro" id="IPR006913">
    <property type="entry name" value="CENP-V/GFA"/>
</dbReference>
<keyword evidence="2" id="KW-0479">Metal-binding</keyword>
<reference evidence="5 6" key="1">
    <citation type="journal article" date="2018" name="Nat. Ecol. Evol.">
        <title>Pezizomycetes genomes reveal the molecular basis of ectomycorrhizal truffle lifestyle.</title>
        <authorList>
            <person name="Murat C."/>
            <person name="Payen T."/>
            <person name="Noel B."/>
            <person name="Kuo A."/>
            <person name="Morin E."/>
            <person name="Chen J."/>
            <person name="Kohler A."/>
            <person name="Krizsan K."/>
            <person name="Balestrini R."/>
            <person name="Da Silva C."/>
            <person name="Montanini B."/>
            <person name="Hainaut M."/>
            <person name="Levati E."/>
            <person name="Barry K.W."/>
            <person name="Belfiori B."/>
            <person name="Cichocki N."/>
            <person name="Clum A."/>
            <person name="Dockter R.B."/>
            <person name="Fauchery L."/>
            <person name="Guy J."/>
            <person name="Iotti M."/>
            <person name="Le Tacon F."/>
            <person name="Lindquist E.A."/>
            <person name="Lipzen A."/>
            <person name="Malagnac F."/>
            <person name="Mello A."/>
            <person name="Molinier V."/>
            <person name="Miyauchi S."/>
            <person name="Poulain J."/>
            <person name="Riccioni C."/>
            <person name="Rubini A."/>
            <person name="Sitrit Y."/>
            <person name="Splivallo R."/>
            <person name="Traeger S."/>
            <person name="Wang M."/>
            <person name="Zifcakova L."/>
            <person name="Wipf D."/>
            <person name="Zambonelli A."/>
            <person name="Paolocci F."/>
            <person name="Nowrousian M."/>
            <person name="Ottonello S."/>
            <person name="Baldrian P."/>
            <person name="Spatafora J.W."/>
            <person name="Henrissat B."/>
            <person name="Nagy L.G."/>
            <person name="Aury J.M."/>
            <person name="Wincker P."/>
            <person name="Grigoriev I.V."/>
            <person name="Bonfante P."/>
            <person name="Martin F.M."/>
        </authorList>
    </citation>
    <scope>NUCLEOTIDE SEQUENCE [LARGE SCALE GENOMIC DNA]</scope>
    <source>
        <strain evidence="5 6">RN42</strain>
    </source>
</reference>
<dbReference type="Proteomes" id="UP000275078">
    <property type="component" value="Unassembled WGS sequence"/>
</dbReference>
<dbReference type="GO" id="GO:0016846">
    <property type="term" value="F:carbon-sulfur lyase activity"/>
    <property type="evidence" value="ECO:0007669"/>
    <property type="project" value="InterPro"/>
</dbReference>
<evidence type="ECO:0000313" key="6">
    <source>
        <dbReference type="Proteomes" id="UP000275078"/>
    </source>
</evidence>
<sequence length="151" mass="16554">MSSGEPYTLTCQCGSTKLQLPSNALDHLVDDAGTKTIQRCNCTVCVRQAPTFLLKDPHSIKIISTPAGTDAESDLGHYQRDESGGNFYFCQKCGTRMFTKGWVDVMGGPITSVNAGSVNGVDWSVYKVKYLDGLHDAWIERRDTPFPFGLP</sequence>
<gene>
    <name evidence="5" type="ORF">BJ508DRAFT_303140</name>
</gene>
<keyword evidence="6" id="KW-1185">Reference proteome</keyword>
<name>A0A3N4IU21_ASCIM</name>
<comment type="similarity">
    <text evidence="1">Belongs to the Gfa family.</text>
</comment>
<dbReference type="Gene3D" id="2.170.150.70">
    <property type="match status" value="1"/>
</dbReference>
<organism evidence="5 6">
    <name type="scientific">Ascobolus immersus RN42</name>
    <dbReference type="NCBI Taxonomy" id="1160509"/>
    <lineage>
        <taxon>Eukaryota</taxon>
        <taxon>Fungi</taxon>
        <taxon>Dikarya</taxon>
        <taxon>Ascomycota</taxon>
        <taxon>Pezizomycotina</taxon>
        <taxon>Pezizomycetes</taxon>
        <taxon>Pezizales</taxon>
        <taxon>Ascobolaceae</taxon>
        <taxon>Ascobolus</taxon>
    </lineage>
</organism>
<dbReference type="OrthoDB" id="3930719at2759"/>
<evidence type="ECO:0000256" key="2">
    <source>
        <dbReference type="ARBA" id="ARBA00022723"/>
    </source>
</evidence>